<accession>A0AAV2WI61</accession>
<name>A0AAV2WI61_MYCNE</name>
<dbReference type="AlphaFoldDB" id="A0AAV2WI61"/>
<dbReference type="Proteomes" id="UP000028864">
    <property type="component" value="Unassembled WGS sequence"/>
</dbReference>
<gene>
    <name evidence="1" type="ORF">BN1047_01584</name>
</gene>
<evidence type="ECO:0008006" key="3">
    <source>
        <dbReference type="Google" id="ProtNLM"/>
    </source>
</evidence>
<protein>
    <recommendedName>
        <fullName evidence="3">Secreted protein</fullName>
    </recommendedName>
</protein>
<evidence type="ECO:0000313" key="1">
    <source>
        <dbReference type="EMBL" id="CDQ43713.1"/>
    </source>
</evidence>
<dbReference type="EMBL" id="LK021337">
    <property type="protein sequence ID" value="CDQ43713.1"/>
    <property type="molecule type" value="Genomic_DNA"/>
</dbReference>
<sequence>MPAYLLVIVPGALAVTLMVTAGGVKLLPPLIGPGTVSTTSEPTRAAEPDTVPPDVLVETNVEFAGTGMIIFRLLMFVTVKPEADDGTLDEPGVRVMATGDPAVTDAGAAPSTEVFMLEV</sequence>
<proteinExistence type="predicted"/>
<evidence type="ECO:0000313" key="2">
    <source>
        <dbReference type="Proteomes" id="UP000028864"/>
    </source>
</evidence>
<organism evidence="1 2">
    <name type="scientific">Mycolicibacterium neoaurum</name>
    <name type="common">Mycobacterium neoaurum</name>
    <dbReference type="NCBI Taxonomy" id="1795"/>
    <lineage>
        <taxon>Bacteria</taxon>
        <taxon>Bacillati</taxon>
        <taxon>Actinomycetota</taxon>
        <taxon>Actinomycetes</taxon>
        <taxon>Mycobacteriales</taxon>
        <taxon>Mycobacteriaceae</taxon>
        <taxon>Mycolicibacterium</taxon>
    </lineage>
</organism>
<reference evidence="1" key="1">
    <citation type="submission" date="2014-05" db="EMBL/GenBank/DDBJ databases">
        <authorList>
            <person name="Urmite Genomes"/>
        </authorList>
    </citation>
    <scope>NUCLEOTIDE SEQUENCE</scope>
    <source>
        <strain evidence="1">DSM 44074</strain>
    </source>
</reference>
<reference evidence="1" key="2">
    <citation type="submission" date="2015-09" db="EMBL/GenBank/DDBJ databases">
        <title>Draft genome sequence of Mycobacterium neoaurum DSM 44074.</title>
        <authorList>
            <person name="Croce O."/>
            <person name="Robert C."/>
            <person name="Raoult D."/>
            <person name="Drancourt M."/>
        </authorList>
    </citation>
    <scope>NUCLEOTIDE SEQUENCE</scope>
    <source>
        <strain evidence="1">DSM 44074</strain>
    </source>
</reference>
<dbReference type="RefSeq" id="WP_138158131.1">
    <property type="nucleotide sequence ID" value="NZ_FMZG01000007.1"/>
</dbReference>